<feature type="region of interest" description="Disordered" evidence="1">
    <location>
        <begin position="48"/>
        <end position="90"/>
    </location>
</feature>
<sequence>GLQVLLYSLSTLTVFSSPIPRRDNRPRTKESNLTASFAVLLVAPPPKEPNLQLPSPFPPPETKSKNQIIYPPPLCKVDPAPTPRGQWRSC</sequence>
<feature type="non-terminal residue" evidence="2">
    <location>
        <position position="1"/>
    </location>
</feature>
<evidence type="ECO:0000256" key="1">
    <source>
        <dbReference type="SAM" id="MobiDB-lite"/>
    </source>
</evidence>
<organism evidence="2 3">
    <name type="scientific">Musa troglodytarum</name>
    <name type="common">fe'i banana</name>
    <dbReference type="NCBI Taxonomy" id="320322"/>
    <lineage>
        <taxon>Eukaryota</taxon>
        <taxon>Viridiplantae</taxon>
        <taxon>Streptophyta</taxon>
        <taxon>Embryophyta</taxon>
        <taxon>Tracheophyta</taxon>
        <taxon>Spermatophyta</taxon>
        <taxon>Magnoliopsida</taxon>
        <taxon>Liliopsida</taxon>
        <taxon>Zingiberales</taxon>
        <taxon>Musaceae</taxon>
        <taxon>Musa</taxon>
    </lineage>
</organism>
<dbReference type="EMBL" id="CP097502">
    <property type="protein sequence ID" value="URD75461.1"/>
    <property type="molecule type" value="Genomic_DNA"/>
</dbReference>
<dbReference type="AlphaFoldDB" id="A0A9E7EE17"/>
<accession>A0A9E7EE17</accession>
<keyword evidence="3" id="KW-1185">Reference proteome</keyword>
<proteinExistence type="predicted"/>
<dbReference type="Proteomes" id="UP001055439">
    <property type="component" value="Chromosome 1"/>
</dbReference>
<evidence type="ECO:0000313" key="3">
    <source>
        <dbReference type="Proteomes" id="UP001055439"/>
    </source>
</evidence>
<gene>
    <name evidence="2" type="ORF">MUK42_36432</name>
</gene>
<name>A0A9E7EE17_9LILI</name>
<reference evidence="2" key="1">
    <citation type="submission" date="2022-05" db="EMBL/GenBank/DDBJ databases">
        <title>The Musa troglodytarum L. genome provides insights into the mechanism of non-climacteric behaviour and enrichment of carotenoids.</title>
        <authorList>
            <person name="Wang J."/>
        </authorList>
    </citation>
    <scope>NUCLEOTIDE SEQUENCE</scope>
    <source>
        <tissue evidence="2">Leaf</tissue>
    </source>
</reference>
<evidence type="ECO:0000313" key="2">
    <source>
        <dbReference type="EMBL" id="URD75461.1"/>
    </source>
</evidence>
<protein>
    <submittedName>
        <fullName evidence="2">Uncharacterized protein</fullName>
    </submittedName>
</protein>